<feature type="transmembrane region" description="Helical" evidence="1">
    <location>
        <begin position="102"/>
        <end position="120"/>
    </location>
</feature>
<keyword evidence="1" id="KW-1133">Transmembrane helix</keyword>
<evidence type="ECO:0000256" key="1">
    <source>
        <dbReference type="SAM" id="Phobius"/>
    </source>
</evidence>
<dbReference type="AlphaFoldDB" id="A0A133Q2Q4"/>
<dbReference type="Proteomes" id="UP000070533">
    <property type="component" value="Unassembled WGS sequence"/>
</dbReference>
<sequence length="126" mass="14055">MRVLRKFPFTTNIIIAIFVLCFINVPDTPLQNISLIDKWTHIILYLCLGVCIALEYFNAYGYSGAKKLALWVFLMPSLMGGLIEILQAYCTGGNRSGEWLDFLADTIGAAIAFVIGILVAKYRARS</sequence>
<evidence type="ECO:0000313" key="2">
    <source>
        <dbReference type="EMBL" id="KXA37152.1"/>
    </source>
</evidence>
<keyword evidence="3" id="KW-1185">Reference proteome</keyword>
<dbReference type="eggNOG" id="COG5652">
    <property type="taxonomic scope" value="Bacteria"/>
</dbReference>
<proteinExistence type="predicted"/>
<feature type="transmembrane region" description="Helical" evidence="1">
    <location>
        <begin position="38"/>
        <end position="57"/>
    </location>
</feature>
<accession>A0A133Q2Q4</accession>
<evidence type="ECO:0000313" key="3">
    <source>
        <dbReference type="Proteomes" id="UP000070533"/>
    </source>
</evidence>
<organism evidence="2 3">
    <name type="scientific">Prevotella corporis</name>
    <dbReference type="NCBI Taxonomy" id="28128"/>
    <lineage>
        <taxon>Bacteria</taxon>
        <taxon>Pseudomonadati</taxon>
        <taxon>Bacteroidota</taxon>
        <taxon>Bacteroidia</taxon>
        <taxon>Bacteroidales</taxon>
        <taxon>Prevotellaceae</taxon>
        <taxon>Prevotella</taxon>
    </lineage>
</organism>
<dbReference type="RefSeq" id="WP_025876738.1">
    <property type="nucleotide sequence ID" value="NZ_BAAAXP010000081.1"/>
</dbReference>
<feature type="transmembrane region" description="Helical" evidence="1">
    <location>
        <begin position="7"/>
        <end position="26"/>
    </location>
</feature>
<reference evidence="3" key="1">
    <citation type="submission" date="2016-01" db="EMBL/GenBank/DDBJ databases">
        <authorList>
            <person name="Mitreva M."/>
            <person name="Pepin K.H."/>
            <person name="Mihindukulasuriya K.A."/>
            <person name="Fulton R."/>
            <person name="Fronick C."/>
            <person name="O'Laughlin M."/>
            <person name="Miner T."/>
            <person name="Herter B."/>
            <person name="Rosa B.A."/>
            <person name="Cordes M."/>
            <person name="Tomlinson C."/>
            <person name="Wollam A."/>
            <person name="Palsikar V.B."/>
            <person name="Mardis E.R."/>
            <person name="Wilson R.K."/>
        </authorList>
    </citation>
    <scope>NUCLEOTIDE SEQUENCE [LARGE SCALE GENOMIC DNA]</scope>
    <source>
        <strain evidence="3">MJR7716</strain>
    </source>
</reference>
<dbReference type="NCBIfam" id="NF037970">
    <property type="entry name" value="vanZ_1"/>
    <property type="match status" value="1"/>
</dbReference>
<dbReference type="PANTHER" id="PTHR28008">
    <property type="entry name" value="DOMAIN PROTEIN, PUTATIVE (AFU_ORTHOLOGUE AFUA_3G10980)-RELATED"/>
    <property type="match status" value="1"/>
</dbReference>
<dbReference type="PANTHER" id="PTHR28008:SF1">
    <property type="entry name" value="DOMAIN PROTEIN, PUTATIVE (AFU_ORTHOLOGUE AFUA_3G10980)-RELATED"/>
    <property type="match status" value="1"/>
</dbReference>
<dbReference type="EMBL" id="LRQG01000146">
    <property type="protein sequence ID" value="KXA37152.1"/>
    <property type="molecule type" value="Genomic_DNA"/>
</dbReference>
<keyword evidence="1" id="KW-0472">Membrane</keyword>
<feature type="transmembrane region" description="Helical" evidence="1">
    <location>
        <begin position="69"/>
        <end position="90"/>
    </location>
</feature>
<comment type="caution">
    <text evidence="2">The sequence shown here is derived from an EMBL/GenBank/DDBJ whole genome shotgun (WGS) entry which is preliminary data.</text>
</comment>
<dbReference type="OrthoDB" id="1524985at2"/>
<name>A0A133Q2Q4_9BACT</name>
<protein>
    <submittedName>
        <fullName evidence="2">VanZ-like protein</fullName>
    </submittedName>
</protein>
<gene>
    <name evidence="2" type="ORF">HMPREF3226_01777</name>
</gene>
<keyword evidence="1" id="KW-0812">Transmembrane</keyword>